<dbReference type="AlphaFoldDB" id="A0AAU9UD85"/>
<dbReference type="EMBL" id="CAKOGL010000016">
    <property type="protein sequence ID" value="CAH2095886.1"/>
    <property type="molecule type" value="Genomic_DNA"/>
</dbReference>
<comment type="caution">
    <text evidence="1">The sequence shown here is derived from an EMBL/GenBank/DDBJ whole genome shotgun (WGS) entry which is preliminary data.</text>
</comment>
<protein>
    <recommendedName>
        <fullName evidence="3">Endonuclease-reverse transcriptase</fullName>
    </recommendedName>
</protein>
<dbReference type="Proteomes" id="UP001153954">
    <property type="component" value="Unassembled WGS sequence"/>
</dbReference>
<evidence type="ECO:0000313" key="2">
    <source>
        <dbReference type="Proteomes" id="UP001153954"/>
    </source>
</evidence>
<name>A0AAU9UD85_EUPED</name>
<keyword evidence="2" id="KW-1185">Reference proteome</keyword>
<reference evidence="1" key="1">
    <citation type="submission" date="2022-03" db="EMBL/GenBank/DDBJ databases">
        <authorList>
            <person name="Tunstrom K."/>
        </authorList>
    </citation>
    <scope>NUCLEOTIDE SEQUENCE</scope>
</reference>
<proteinExistence type="predicted"/>
<evidence type="ECO:0008006" key="3">
    <source>
        <dbReference type="Google" id="ProtNLM"/>
    </source>
</evidence>
<gene>
    <name evidence="1" type="ORF">EEDITHA_LOCUS11285</name>
</gene>
<accession>A0AAU9UD85</accession>
<organism evidence="1 2">
    <name type="scientific">Euphydryas editha</name>
    <name type="common">Edith's checkerspot</name>
    <dbReference type="NCBI Taxonomy" id="104508"/>
    <lineage>
        <taxon>Eukaryota</taxon>
        <taxon>Metazoa</taxon>
        <taxon>Ecdysozoa</taxon>
        <taxon>Arthropoda</taxon>
        <taxon>Hexapoda</taxon>
        <taxon>Insecta</taxon>
        <taxon>Pterygota</taxon>
        <taxon>Neoptera</taxon>
        <taxon>Endopterygota</taxon>
        <taxon>Lepidoptera</taxon>
        <taxon>Glossata</taxon>
        <taxon>Ditrysia</taxon>
        <taxon>Papilionoidea</taxon>
        <taxon>Nymphalidae</taxon>
        <taxon>Nymphalinae</taxon>
        <taxon>Euphydryas</taxon>
    </lineage>
</organism>
<evidence type="ECO:0000313" key="1">
    <source>
        <dbReference type="EMBL" id="CAH2095886.1"/>
    </source>
</evidence>
<dbReference type="PROSITE" id="PS51257">
    <property type="entry name" value="PROKAR_LIPOPROTEIN"/>
    <property type="match status" value="1"/>
</dbReference>
<sequence length="79" mass="9302">MKKIMKSKELGIRIKQKTFDTCILPCITYGCETWALTQSHRDKLTRCQRAMERSMLGLKLKDKVRSTDIRRKTKLTDIL</sequence>